<reference evidence="1" key="1">
    <citation type="submission" date="2021-11" db="EMBL/GenBank/DDBJ databases">
        <authorList>
            <person name="Schell T."/>
        </authorList>
    </citation>
    <scope>NUCLEOTIDE SEQUENCE</scope>
    <source>
        <strain evidence="1">M5</strain>
    </source>
</reference>
<gene>
    <name evidence="1" type="ORF">DGAL_LOCUS11314</name>
</gene>
<proteinExistence type="predicted"/>
<sequence>MYWRNGLAITDKNATVQYTEEDDAAYRGLLLDDQVLAQTDTLQETEQADPCINIEQRLRPIGSVSQKDVYHMDNQWHGKFAKCLRFQFLLFDQLQSHSTARAVKASILSNTVSMTKFSEMISDPSFMGKLEHAKNHPNTAESKALLAKMTPHISLVN</sequence>
<keyword evidence="2" id="KW-1185">Reference proteome</keyword>
<evidence type="ECO:0000313" key="1">
    <source>
        <dbReference type="EMBL" id="CAH0107968.1"/>
    </source>
</evidence>
<name>A0A8J2WKD5_9CRUS</name>
<dbReference type="OrthoDB" id="432234at2759"/>
<dbReference type="EMBL" id="CAKKLH010000281">
    <property type="protein sequence ID" value="CAH0107968.1"/>
    <property type="molecule type" value="Genomic_DNA"/>
</dbReference>
<dbReference type="AlphaFoldDB" id="A0A8J2WKD5"/>
<dbReference type="Proteomes" id="UP000789390">
    <property type="component" value="Unassembled WGS sequence"/>
</dbReference>
<comment type="caution">
    <text evidence="1">The sequence shown here is derived from an EMBL/GenBank/DDBJ whole genome shotgun (WGS) entry which is preliminary data.</text>
</comment>
<evidence type="ECO:0000313" key="2">
    <source>
        <dbReference type="Proteomes" id="UP000789390"/>
    </source>
</evidence>
<organism evidence="1 2">
    <name type="scientific">Daphnia galeata</name>
    <dbReference type="NCBI Taxonomy" id="27404"/>
    <lineage>
        <taxon>Eukaryota</taxon>
        <taxon>Metazoa</taxon>
        <taxon>Ecdysozoa</taxon>
        <taxon>Arthropoda</taxon>
        <taxon>Crustacea</taxon>
        <taxon>Branchiopoda</taxon>
        <taxon>Diplostraca</taxon>
        <taxon>Cladocera</taxon>
        <taxon>Anomopoda</taxon>
        <taxon>Daphniidae</taxon>
        <taxon>Daphnia</taxon>
    </lineage>
</organism>
<protein>
    <submittedName>
        <fullName evidence="1">Uncharacterized protein</fullName>
    </submittedName>
</protein>
<accession>A0A8J2WKD5</accession>